<organism evidence="2">
    <name type="scientific">uncultured Nocardioidaceae bacterium</name>
    <dbReference type="NCBI Taxonomy" id="253824"/>
    <lineage>
        <taxon>Bacteria</taxon>
        <taxon>Bacillati</taxon>
        <taxon>Actinomycetota</taxon>
        <taxon>Actinomycetes</taxon>
        <taxon>Propionibacteriales</taxon>
        <taxon>Nocardioidaceae</taxon>
        <taxon>environmental samples</taxon>
    </lineage>
</organism>
<evidence type="ECO:0000256" key="1">
    <source>
        <dbReference type="SAM" id="MobiDB-lite"/>
    </source>
</evidence>
<feature type="compositionally biased region" description="Low complexity" evidence="1">
    <location>
        <begin position="24"/>
        <end position="39"/>
    </location>
</feature>
<name>A0A6J4LDU0_9ACTN</name>
<feature type="non-terminal residue" evidence="2">
    <location>
        <position position="1"/>
    </location>
</feature>
<evidence type="ECO:0000313" key="2">
    <source>
        <dbReference type="EMBL" id="CAA9330945.1"/>
    </source>
</evidence>
<proteinExistence type="predicted"/>
<feature type="non-terminal residue" evidence="2">
    <location>
        <position position="63"/>
    </location>
</feature>
<gene>
    <name evidence="2" type="ORF">AVDCRST_MAG34-462</name>
</gene>
<reference evidence="2" key="1">
    <citation type="submission" date="2020-02" db="EMBL/GenBank/DDBJ databases">
        <authorList>
            <person name="Meier V. D."/>
        </authorList>
    </citation>
    <scope>NUCLEOTIDE SEQUENCE</scope>
    <source>
        <strain evidence="2">AVDCRST_MAG34</strain>
    </source>
</reference>
<protein>
    <submittedName>
        <fullName evidence="2">Uncharacterized protein</fullName>
    </submittedName>
</protein>
<feature type="compositionally biased region" description="Low complexity" evidence="1">
    <location>
        <begin position="46"/>
        <end position="56"/>
    </location>
</feature>
<feature type="compositionally biased region" description="Polar residues" evidence="1">
    <location>
        <begin position="1"/>
        <end position="10"/>
    </location>
</feature>
<dbReference type="AlphaFoldDB" id="A0A6J4LDU0"/>
<dbReference type="EMBL" id="CADCUI010000008">
    <property type="protein sequence ID" value="CAA9330945.1"/>
    <property type="molecule type" value="Genomic_DNA"/>
</dbReference>
<feature type="region of interest" description="Disordered" evidence="1">
    <location>
        <begin position="1"/>
        <end position="63"/>
    </location>
</feature>
<accession>A0A6J4LDU0</accession>
<sequence length="63" mass="6339">WKGSTSSSARNHTRPGSSGGFPGSGESPSRCSTTSCSTTARKRSGRSSSAAGTSTSVSHWTTS</sequence>